<dbReference type="AlphaFoldDB" id="A0A951QLT6"/>
<evidence type="ECO:0000313" key="1">
    <source>
        <dbReference type="EMBL" id="MBW4668779.1"/>
    </source>
</evidence>
<reference evidence="1" key="2">
    <citation type="journal article" date="2022" name="Microbiol. Resour. Announc.">
        <title>Metagenome Sequencing to Explore Phylogenomics of Terrestrial Cyanobacteria.</title>
        <authorList>
            <person name="Ward R.D."/>
            <person name="Stajich J.E."/>
            <person name="Johansen J.R."/>
            <person name="Huntemann M."/>
            <person name="Clum A."/>
            <person name="Foster B."/>
            <person name="Foster B."/>
            <person name="Roux S."/>
            <person name="Palaniappan K."/>
            <person name="Varghese N."/>
            <person name="Mukherjee S."/>
            <person name="Reddy T.B.K."/>
            <person name="Daum C."/>
            <person name="Copeland A."/>
            <person name="Chen I.A."/>
            <person name="Ivanova N.N."/>
            <person name="Kyrpides N.C."/>
            <person name="Shapiro N."/>
            <person name="Eloe-Fadrosh E.A."/>
            <person name="Pietrasiak N."/>
        </authorList>
    </citation>
    <scope>NUCLEOTIDE SEQUENCE</scope>
    <source>
        <strain evidence="1">GSE-NOS-MK-12-04C</strain>
    </source>
</reference>
<dbReference type="Proteomes" id="UP000729701">
    <property type="component" value="Unassembled WGS sequence"/>
</dbReference>
<protein>
    <submittedName>
        <fullName evidence="1">DUF1822 family protein</fullName>
    </submittedName>
</protein>
<gene>
    <name evidence="1" type="ORF">KME60_15455</name>
</gene>
<reference evidence="1" key="1">
    <citation type="submission" date="2021-05" db="EMBL/GenBank/DDBJ databases">
        <authorList>
            <person name="Pietrasiak N."/>
            <person name="Ward R."/>
            <person name="Stajich J.E."/>
            <person name="Kurbessoian T."/>
        </authorList>
    </citation>
    <scope>NUCLEOTIDE SEQUENCE</scope>
    <source>
        <strain evidence="1">GSE-NOS-MK-12-04C</strain>
    </source>
</reference>
<organism evidence="1 2">
    <name type="scientific">Cyanomargarita calcarea GSE-NOS-MK-12-04C</name>
    <dbReference type="NCBI Taxonomy" id="2839659"/>
    <lineage>
        <taxon>Bacteria</taxon>
        <taxon>Bacillati</taxon>
        <taxon>Cyanobacteriota</taxon>
        <taxon>Cyanophyceae</taxon>
        <taxon>Nostocales</taxon>
        <taxon>Cyanomargaritaceae</taxon>
        <taxon>Cyanomargarita</taxon>
    </lineage>
</organism>
<accession>A0A951QLT6</accession>
<dbReference type="Pfam" id="PF08852">
    <property type="entry name" value="DUF1822"/>
    <property type="match status" value="1"/>
</dbReference>
<sequence length="417" mass="48349">MTFKFNELMVIFPEQIWVELSPEKKQEAWLIVSSQLYSNAAAQRNAYLNKLCLDAFESWLKDDKDLYHGFQLLCQPNELPSFWEILNGTELSLGSNRLALIPCEKSCLQEFRIQQEWVDIPQMAANYYLPVQINLAENWLRIWGYTSYEQIRKQAIYDGIDRTYVLNGEDLITDLNVMWVSCSKPAHHLPEIVRNFINLSPVQVEELLEKLSKTTAYSPRLNVAFPEWAAIIASDKIRQQLYQRRLLCLLEKQQAPQENKLGVNNLSQWFENIFEDAWQSLEMLLNFDETTLAFSFRNNSGFNEVRVTGAKVIDLGMQLEGKGVVLLVALTPEDNQKVNIRVQIYPTTEDIYLPSNLKLVLLSESGKILQEVQSRTHDHYIQLKRFKSSLGNRFSIQVALNDVSIREEFLLEEPIGF</sequence>
<proteinExistence type="predicted"/>
<dbReference type="InterPro" id="IPR014951">
    <property type="entry name" value="DUF1822"/>
</dbReference>
<name>A0A951QLT6_9CYAN</name>
<comment type="caution">
    <text evidence="1">The sequence shown here is derived from an EMBL/GenBank/DDBJ whole genome shotgun (WGS) entry which is preliminary data.</text>
</comment>
<evidence type="ECO:0000313" key="2">
    <source>
        <dbReference type="Proteomes" id="UP000729701"/>
    </source>
</evidence>
<dbReference type="EMBL" id="JAHHGZ010000015">
    <property type="protein sequence ID" value="MBW4668779.1"/>
    <property type="molecule type" value="Genomic_DNA"/>
</dbReference>